<proteinExistence type="inferred from homology"/>
<dbReference type="Proteomes" id="UP001519460">
    <property type="component" value="Unassembled WGS sequence"/>
</dbReference>
<protein>
    <recommendedName>
        <fullName evidence="11">Apyrase</fullName>
    </recommendedName>
</protein>
<keyword evidence="7" id="KW-0812">Transmembrane</keyword>
<dbReference type="AlphaFoldDB" id="A0ABD0MA08"/>
<evidence type="ECO:0000256" key="5">
    <source>
        <dbReference type="RuleBase" id="RU003833"/>
    </source>
</evidence>
<evidence type="ECO:0000256" key="8">
    <source>
        <dbReference type="SAM" id="SignalP"/>
    </source>
</evidence>
<feature type="transmembrane region" description="Helical" evidence="7">
    <location>
        <begin position="32"/>
        <end position="57"/>
    </location>
</feature>
<feature type="transmembrane region" description="Helical" evidence="7">
    <location>
        <begin position="726"/>
        <end position="743"/>
    </location>
</feature>
<feature type="signal peptide" evidence="8">
    <location>
        <begin position="1"/>
        <end position="17"/>
    </location>
</feature>
<evidence type="ECO:0000313" key="9">
    <source>
        <dbReference type="EMBL" id="KAK7508607.1"/>
    </source>
</evidence>
<feature type="region of interest" description="Disordered" evidence="6">
    <location>
        <begin position="524"/>
        <end position="555"/>
    </location>
</feature>
<keyword evidence="2 5" id="KW-0378">Hydrolase</keyword>
<evidence type="ECO:0008006" key="11">
    <source>
        <dbReference type="Google" id="ProtNLM"/>
    </source>
</evidence>
<evidence type="ECO:0000256" key="7">
    <source>
        <dbReference type="SAM" id="Phobius"/>
    </source>
</evidence>
<dbReference type="InterPro" id="IPR009057">
    <property type="entry name" value="Homeodomain-like_sf"/>
</dbReference>
<reference evidence="9 10" key="1">
    <citation type="journal article" date="2023" name="Sci. Data">
        <title>Genome assembly of the Korean intertidal mud-creeper Batillaria attramentaria.</title>
        <authorList>
            <person name="Patra A.K."/>
            <person name="Ho P.T."/>
            <person name="Jun S."/>
            <person name="Lee S.J."/>
            <person name="Kim Y."/>
            <person name="Won Y.J."/>
        </authorList>
    </citation>
    <scope>NUCLEOTIDE SEQUENCE [LARGE SCALE GENOMIC DNA]</scope>
    <source>
        <strain evidence="9">Wonlab-2016</strain>
    </source>
</reference>
<name>A0ABD0MA08_9CAEN</name>
<keyword evidence="7" id="KW-0472">Membrane</keyword>
<comment type="caution">
    <text evidence="9">The sequence shown here is derived from an EMBL/GenBank/DDBJ whole genome shotgun (WGS) entry which is preliminary data.</text>
</comment>
<dbReference type="PROSITE" id="PS01238">
    <property type="entry name" value="GDA1_CD39_NTPASE"/>
    <property type="match status" value="1"/>
</dbReference>
<feature type="binding site" evidence="4">
    <location>
        <begin position="455"/>
        <end position="459"/>
    </location>
    <ligand>
        <name>ATP</name>
        <dbReference type="ChEBI" id="CHEBI:30616"/>
    </ligand>
</feature>
<keyword evidence="10" id="KW-1185">Reference proteome</keyword>
<gene>
    <name evidence="9" type="ORF">BaRGS_00000173</name>
</gene>
<organism evidence="9 10">
    <name type="scientific">Batillaria attramentaria</name>
    <dbReference type="NCBI Taxonomy" id="370345"/>
    <lineage>
        <taxon>Eukaryota</taxon>
        <taxon>Metazoa</taxon>
        <taxon>Spiralia</taxon>
        <taxon>Lophotrochozoa</taxon>
        <taxon>Mollusca</taxon>
        <taxon>Gastropoda</taxon>
        <taxon>Caenogastropoda</taxon>
        <taxon>Sorbeoconcha</taxon>
        <taxon>Cerithioidea</taxon>
        <taxon>Batillariidae</taxon>
        <taxon>Batillaria</taxon>
    </lineage>
</organism>
<comment type="similarity">
    <text evidence="1 5">Belongs to the GDA1/CD39 NTPase family.</text>
</comment>
<dbReference type="SUPFAM" id="SSF46689">
    <property type="entry name" value="Homeodomain-like"/>
    <property type="match status" value="1"/>
</dbReference>
<feature type="active site" description="Proton acceptor" evidence="3">
    <location>
        <position position="407"/>
    </location>
</feature>
<dbReference type="Gene3D" id="3.30.420.40">
    <property type="match status" value="1"/>
</dbReference>
<dbReference type="Pfam" id="PF13565">
    <property type="entry name" value="HTH_32"/>
    <property type="match status" value="1"/>
</dbReference>
<dbReference type="PANTHER" id="PTHR11782:SF121">
    <property type="entry name" value="NUCLEOSIDE-DIPHOSPHATASE MIG-23"/>
    <property type="match status" value="1"/>
</dbReference>
<sequence length="784" mass="89006">MISHLVVFLFFPNRIYCSPCLQAKDRTKKLTLLVLLAVIAMSLLTLVISGLLTISVFKRNASGVQSMESSSSPDAATIHYGIVIDCGSSGSRVYVYYWPPHSGNPADLLNIQQLLDSQGKPVMKKVSPGLSEFDDNPDDASEHIKQLLQYVVDYIPKEKHKETPLYILATAGMRMISKEAACEDENVKIGVLAVKMLPRFYGEYRSLSNACFPAWAIRKSSPSHLSVAHFTMPRLSAIERQQAIGRLNAGQSVADVARALQVHSVTIHRLARRYQATGSVDDRPRAGRPRILTPRQQRAVVRSFRQNPFQSAAAVGRHLISTRNRVTSRQTVSRVVVRADLYCHRPYRGQVLTARHRRNRLNWTLAHRQWRQESQEAILKDLQKDVTKDFDFLVAENHFEVISGKTEGVYAWIAVNYALNRFSHTAGDGDMIGVKLADGKIHHRSRTVGMIDMGGGSVQIAFEVTNEEQMQKIPSQMIAEFNLGCQEADVEHTYRVYVTTFLGYGANSAIDRYQAALARNATSASKARSSSKKSRPLPDPCLPAGMPLTTEADEEKPARSFIGTGDYMECKARMELLLNVSVPCSRDPCSINGVHQPEIDFVRSQFYGFSEFWYSMEDVYRKGGLYRYPIFEKLATDFCSTSWTKLEAEYECIKSAWMSVVLHKGFRFPITYENFQSAQLINGKDVQWTLGALIYRTRFLPLRDIEHDLKYHSSHWMKSQVFYNEYLIILCFVIVLAAIFLYMKRLRLCPRRADMSRVPSMSYFMTEENQMEQGVRYIKGNGYL</sequence>
<evidence type="ECO:0000256" key="6">
    <source>
        <dbReference type="SAM" id="MobiDB-lite"/>
    </source>
</evidence>
<dbReference type="Gene3D" id="3.30.420.150">
    <property type="entry name" value="Exopolyphosphatase. Domain 2"/>
    <property type="match status" value="1"/>
</dbReference>
<dbReference type="Pfam" id="PF01150">
    <property type="entry name" value="GDA1_CD39"/>
    <property type="match status" value="2"/>
</dbReference>
<keyword evidence="4" id="KW-0547">Nucleotide-binding</keyword>
<dbReference type="InterPro" id="IPR000407">
    <property type="entry name" value="GDA1_CD39_NTPase"/>
</dbReference>
<keyword evidence="7" id="KW-1133">Transmembrane helix</keyword>
<dbReference type="EMBL" id="JACVVK020000001">
    <property type="protein sequence ID" value="KAK7508607.1"/>
    <property type="molecule type" value="Genomic_DNA"/>
</dbReference>
<feature type="chain" id="PRO_5044760128" description="Apyrase" evidence="8">
    <location>
        <begin position="18"/>
        <end position="784"/>
    </location>
</feature>
<keyword evidence="8" id="KW-0732">Signal</keyword>
<evidence type="ECO:0000256" key="3">
    <source>
        <dbReference type="PIRSR" id="PIRSR600407-1"/>
    </source>
</evidence>
<keyword evidence="4" id="KW-0067">ATP-binding</keyword>
<evidence type="ECO:0000313" key="10">
    <source>
        <dbReference type="Proteomes" id="UP001519460"/>
    </source>
</evidence>
<dbReference type="GO" id="GO:0016787">
    <property type="term" value="F:hydrolase activity"/>
    <property type="evidence" value="ECO:0007669"/>
    <property type="project" value="UniProtKB-KW"/>
</dbReference>
<accession>A0ABD0MA08</accession>
<evidence type="ECO:0000256" key="4">
    <source>
        <dbReference type="PIRSR" id="PIRSR600407-2"/>
    </source>
</evidence>
<evidence type="ECO:0000256" key="2">
    <source>
        <dbReference type="ARBA" id="ARBA00022801"/>
    </source>
</evidence>
<evidence type="ECO:0000256" key="1">
    <source>
        <dbReference type="ARBA" id="ARBA00009283"/>
    </source>
</evidence>
<dbReference type="PANTHER" id="PTHR11782">
    <property type="entry name" value="ADENOSINE/GUANOSINE DIPHOSPHATASE"/>
    <property type="match status" value="1"/>
</dbReference>